<dbReference type="Gene3D" id="2.40.10.120">
    <property type="match status" value="1"/>
</dbReference>
<organism evidence="3 4">
    <name type="scientific">Compostibacter hankyongensis</name>
    <dbReference type="NCBI Taxonomy" id="1007089"/>
    <lineage>
        <taxon>Bacteria</taxon>
        <taxon>Pseudomonadati</taxon>
        <taxon>Bacteroidota</taxon>
        <taxon>Chitinophagia</taxon>
        <taxon>Chitinophagales</taxon>
        <taxon>Chitinophagaceae</taxon>
        <taxon>Compostibacter</taxon>
    </lineage>
</organism>
<dbReference type="SUPFAM" id="SSF50494">
    <property type="entry name" value="Trypsin-like serine proteases"/>
    <property type="match status" value="1"/>
</dbReference>
<protein>
    <recommendedName>
        <fullName evidence="5">Trypsin-like peptidase domain-containing protein</fullName>
    </recommendedName>
</protein>
<dbReference type="Proteomes" id="UP001501207">
    <property type="component" value="Unassembled WGS sequence"/>
</dbReference>
<reference evidence="3" key="1">
    <citation type="journal article" date="2014" name="Int. J. Syst. Evol. Microbiol.">
        <title>Complete genome of a new Firmicutes species belonging to the dominant human colonic microbiota ('Ruminococcus bicirculans') reveals two chromosomes and a selective capacity to utilize plant glucans.</title>
        <authorList>
            <consortium name="NISC Comparative Sequencing Program"/>
            <person name="Wegmann U."/>
            <person name="Louis P."/>
            <person name="Goesmann A."/>
            <person name="Henrissat B."/>
            <person name="Duncan S.H."/>
            <person name="Flint H.J."/>
        </authorList>
    </citation>
    <scope>NUCLEOTIDE SEQUENCE</scope>
    <source>
        <strain evidence="3">JCM 17664</strain>
    </source>
</reference>
<dbReference type="Pfam" id="PF13365">
    <property type="entry name" value="Trypsin_2"/>
    <property type="match status" value="1"/>
</dbReference>
<accession>A0ABP8FRX5</accession>
<dbReference type="PANTHER" id="PTHR22939:SF129">
    <property type="entry name" value="SERINE PROTEASE HTRA2, MITOCHONDRIAL"/>
    <property type="match status" value="1"/>
</dbReference>
<comment type="caution">
    <text evidence="3">The sequence shown here is derived from an EMBL/GenBank/DDBJ whole genome shotgun (WGS) entry which is preliminary data.</text>
</comment>
<reference evidence="3" key="3">
    <citation type="submission" date="2023-12" db="EMBL/GenBank/DDBJ databases">
        <authorList>
            <person name="Sun Q."/>
            <person name="Inoue M."/>
        </authorList>
    </citation>
    <scope>NUCLEOTIDE SEQUENCE</scope>
    <source>
        <strain evidence="3">JCM 17664</strain>
    </source>
</reference>
<sequence>MNDLTHLLHKIDRYLNGQMNEAEERAFEALRRDNGDVEKEFHEQAAFRSMLQDHADRKAFIQKLHAAEEKITAHSGMRSEKGKNNIFQLSRQAWRMTGIAAAVAVLVATAALWITGGFSNDSGSTYMILRREIDNIKKSQTALMKDFNSSHTRPPADPGSFGGTGFAISSDGYITTNRHVIRNADSVYVQNNKGEAYKANIVYQDPVSDLAVLKVEDSAFMLPALPYTLAARSADIGEDVFTLGFPKDDMVYGKGYISAETGFEGDTCAYQIALTVNPGNSGGPLIDDRGNILGIVSGKQTSANDIAFAIKSHYLKSLIDSIPAMNRKCSILHRSTNSLRLSRVDQIKKLEDYMFLVKVYN</sequence>
<name>A0ABP8FRX5_9BACT</name>
<dbReference type="InterPro" id="IPR009003">
    <property type="entry name" value="Peptidase_S1_PA"/>
</dbReference>
<keyword evidence="1" id="KW-1133">Transmembrane helix</keyword>
<dbReference type="EMBL" id="BAABFN010000002">
    <property type="protein sequence ID" value="GAA4309416.1"/>
    <property type="molecule type" value="Genomic_DNA"/>
</dbReference>
<evidence type="ECO:0000313" key="2">
    <source>
        <dbReference type="EMBL" id="GAA4309416.1"/>
    </source>
</evidence>
<proteinExistence type="predicted"/>
<evidence type="ECO:0000313" key="4">
    <source>
        <dbReference type="Proteomes" id="UP001501207"/>
    </source>
</evidence>
<keyword evidence="1" id="KW-0812">Transmembrane</keyword>
<evidence type="ECO:0008006" key="5">
    <source>
        <dbReference type="Google" id="ProtNLM"/>
    </source>
</evidence>
<reference evidence="4" key="2">
    <citation type="journal article" date="2019" name="Int. J. Syst. Evol. Microbiol.">
        <title>The Global Catalogue of Microorganisms (GCM) 10K type strain sequencing project: providing services to taxonomists for standard genome sequencing and annotation.</title>
        <authorList>
            <consortium name="The Broad Institute Genomics Platform"/>
            <consortium name="The Broad Institute Genome Sequencing Center for Infectious Disease"/>
            <person name="Wu L."/>
            <person name="Ma J."/>
        </authorList>
    </citation>
    <scope>NUCLEOTIDE SEQUENCE [LARGE SCALE GENOMIC DNA]</scope>
    <source>
        <strain evidence="4">JCM 17664</strain>
    </source>
</reference>
<evidence type="ECO:0000256" key="1">
    <source>
        <dbReference type="SAM" id="Phobius"/>
    </source>
</evidence>
<evidence type="ECO:0000313" key="3">
    <source>
        <dbReference type="EMBL" id="GAA4309704.1"/>
    </source>
</evidence>
<dbReference type="PANTHER" id="PTHR22939">
    <property type="entry name" value="SERINE PROTEASE FAMILY S1C HTRA-RELATED"/>
    <property type="match status" value="1"/>
</dbReference>
<feature type="transmembrane region" description="Helical" evidence="1">
    <location>
        <begin position="93"/>
        <end position="114"/>
    </location>
</feature>
<keyword evidence="1" id="KW-0472">Membrane</keyword>
<dbReference type="EMBL" id="BAABFN010000003">
    <property type="protein sequence ID" value="GAA4309704.1"/>
    <property type="molecule type" value="Genomic_DNA"/>
</dbReference>
<dbReference type="InterPro" id="IPR001940">
    <property type="entry name" value="Peptidase_S1C"/>
</dbReference>
<dbReference type="PRINTS" id="PR00834">
    <property type="entry name" value="PROTEASES2C"/>
</dbReference>
<keyword evidence="4" id="KW-1185">Reference proteome</keyword>
<dbReference type="RefSeq" id="WP_344978324.1">
    <property type="nucleotide sequence ID" value="NZ_BAABFN010000002.1"/>
</dbReference>
<gene>
    <name evidence="2" type="ORF">GCM10023143_17390</name>
    <name evidence="3" type="ORF">GCM10023143_17780</name>
</gene>